<protein>
    <submittedName>
        <fullName evidence="2">Uncharacterized protein</fullName>
    </submittedName>
</protein>
<reference evidence="2" key="1">
    <citation type="submission" date="2021-04" db="EMBL/GenBank/DDBJ databases">
        <title>The genome sequence of Ideonella sp. 4Y11.</title>
        <authorList>
            <person name="Liu Y."/>
        </authorList>
    </citation>
    <scope>NUCLEOTIDE SEQUENCE</scope>
    <source>
        <strain evidence="2">4Y11</strain>
    </source>
</reference>
<organism evidence="2 3">
    <name type="scientific">Ideonella aquatica</name>
    <dbReference type="NCBI Taxonomy" id="2824119"/>
    <lineage>
        <taxon>Bacteria</taxon>
        <taxon>Pseudomonadati</taxon>
        <taxon>Pseudomonadota</taxon>
        <taxon>Betaproteobacteria</taxon>
        <taxon>Burkholderiales</taxon>
        <taxon>Sphaerotilaceae</taxon>
        <taxon>Ideonella</taxon>
    </lineage>
</organism>
<evidence type="ECO:0000313" key="2">
    <source>
        <dbReference type="EMBL" id="MBQ0960053.1"/>
    </source>
</evidence>
<accession>A0A940YQC4</accession>
<dbReference type="RefSeq" id="WP_210802726.1">
    <property type="nucleotide sequence ID" value="NZ_JAGQDE010000011.1"/>
</dbReference>
<feature type="chain" id="PRO_5036752891" evidence="1">
    <location>
        <begin position="22"/>
        <end position="150"/>
    </location>
</feature>
<comment type="caution">
    <text evidence="2">The sequence shown here is derived from an EMBL/GenBank/DDBJ whole genome shotgun (WGS) entry which is preliminary data.</text>
</comment>
<dbReference type="Proteomes" id="UP000678374">
    <property type="component" value="Unassembled WGS sequence"/>
</dbReference>
<dbReference type="AlphaFoldDB" id="A0A940YQC4"/>
<name>A0A940YQC4_9BURK</name>
<gene>
    <name evidence="2" type="ORF">KAK06_13955</name>
</gene>
<keyword evidence="1" id="KW-0732">Signal</keyword>
<keyword evidence="3" id="KW-1185">Reference proteome</keyword>
<feature type="signal peptide" evidence="1">
    <location>
        <begin position="1"/>
        <end position="21"/>
    </location>
</feature>
<dbReference type="EMBL" id="JAGQDE010000011">
    <property type="protein sequence ID" value="MBQ0960053.1"/>
    <property type="molecule type" value="Genomic_DNA"/>
</dbReference>
<evidence type="ECO:0000313" key="3">
    <source>
        <dbReference type="Proteomes" id="UP000678374"/>
    </source>
</evidence>
<evidence type="ECO:0000256" key="1">
    <source>
        <dbReference type="SAM" id="SignalP"/>
    </source>
</evidence>
<sequence>MRIIRSLAVLSLAAAAAATFAATPNAGKAGAARIKDAATTATYTTKAKVALYYSPSFGGVIHSKGIAAVSTPATGIHCITPSISVDLAKVTPQVTVDWNLSSGFALLAFTKDTFAFTDCPAGDLEVTTYDFNAGGTPVLSNLVAFNFVLE</sequence>
<proteinExistence type="predicted"/>